<dbReference type="EMBL" id="CP059660">
    <property type="protein sequence ID" value="QRW18302.1"/>
    <property type="molecule type" value="Genomic_DNA"/>
</dbReference>
<evidence type="ECO:0000313" key="1">
    <source>
        <dbReference type="EMBL" id="QRW18302.1"/>
    </source>
</evidence>
<dbReference type="GeneID" id="67025506"/>
<proteinExistence type="predicted"/>
<protein>
    <submittedName>
        <fullName evidence="1">Uncharacterized protein</fullName>
    </submittedName>
</protein>
<dbReference type="RefSeq" id="XP_043178539.1">
    <property type="nucleotide sequence ID" value="XM_043323043.1"/>
</dbReference>
<accession>A0A8H8NU84</accession>
<organism evidence="1 2">
    <name type="scientific">Rhizoctonia solani</name>
    <dbReference type="NCBI Taxonomy" id="456999"/>
    <lineage>
        <taxon>Eukaryota</taxon>
        <taxon>Fungi</taxon>
        <taxon>Dikarya</taxon>
        <taxon>Basidiomycota</taxon>
        <taxon>Agaricomycotina</taxon>
        <taxon>Agaricomycetes</taxon>
        <taxon>Cantharellales</taxon>
        <taxon>Ceratobasidiaceae</taxon>
        <taxon>Rhizoctonia</taxon>
    </lineage>
</organism>
<dbReference type="KEGG" id="rsx:RhiXN_03226"/>
<dbReference type="Proteomes" id="UP000650533">
    <property type="component" value="Chromosome 3"/>
</dbReference>
<sequence>MTPPRRIIAFSRFVNYWVSKSMLKMSATYLPPVMYQKLFERDDPTPLRPKSVRFPELTPQISSLKLAGKRAPEQVLTTLHLLNDDIKAAHDIAEPCYDQVQTVVGSLARKELCEECERESIHE</sequence>
<gene>
    <name evidence="1" type="ORF">RhiXN_03226</name>
</gene>
<reference evidence="1" key="1">
    <citation type="submission" date="2020-05" db="EMBL/GenBank/DDBJ databases">
        <title>Evolutionary and genomic comparisons of hybrid uninucleate and nonhybrid Rhizoctonia fungi.</title>
        <authorList>
            <person name="Li C."/>
            <person name="Chen X."/>
        </authorList>
    </citation>
    <scope>NUCLEOTIDE SEQUENCE</scope>
    <source>
        <strain evidence="1">AG-1 IA</strain>
    </source>
</reference>
<name>A0A8H8NU84_9AGAM</name>
<evidence type="ECO:0000313" key="2">
    <source>
        <dbReference type="Proteomes" id="UP000650533"/>
    </source>
</evidence>
<dbReference type="AlphaFoldDB" id="A0A8H8NU84"/>